<gene>
    <name evidence="2" type="ORF">D3872_09840</name>
</gene>
<sequence length="377" mass="41642">MVREPRFHRKLARTAGMFASAALRRLRAPGTGRSLMALPYLGFGNAGKLWIKGRVLDEPGFREQTSEDSRWRNMLALYQRLDSDEVEGARVRATFQGQSVDTVTDSGGYFSFELTPAASAGPGWQAVELELPGTRGADGQPMRTSAEVLVPPPTARFGIISDIDDTVLWTNVTNKLNMALMLARSNAHTRKPFKGVAAFYRALNRGAGGDEGNPVFYVSSSPWHLFGPLVEFMRLQGLPLGPLLLRELGVRDVFRPARHTSHKLDKIELIMSYYPKLQFVLIGDSGERDPEIYAEVVRRHPQSVRVIYIRNVNPDPSRIEALDRLIEEVSATGTQLILAPDSVFAAAHAAAEGLIHVDQLAAVRSDKKEDDRSLPAA</sequence>
<dbReference type="InterPro" id="IPR019236">
    <property type="entry name" value="APP1_cat"/>
</dbReference>
<dbReference type="Proteomes" id="UP000284006">
    <property type="component" value="Unassembled WGS sequence"/>
</dbReference>
<comment type="caution">
    <text evidence="2">The sequence shown here is derived from an EMBL/GenBank/DDBJ whole genome shotgun (WGS) entry which is preliminary data.</text>
</comment>
<dbReference type="PANTHER" id="PTHR28208">
    <property type="entry name" value="PHOSPHATIDATE PHOSPHATASE APP1"/>
    <property type="match status" value="1"/>
</dbReference>
<proteinExistence type="predicted"/>
<dbReference type="EMBL" id="QYUP01000093">
    <property type="protein sequence ID" value="RJG17868.1"/>
    <property type="molecule type" value="Genomic_DNA"/>
</dbReference>
<dbReference type="PANTHER" id="PTHR28208:SF3">
    <property type="entry name" value="PHOSPHATIDATE PHOSPHATASE APP1"/>
    <property type="match status" value="1"/>
</dbReference>
<dbReference type="AlphaFoldDB" id="A0A418XY01"/>
<dbReference type="GO" id="GO:0008195">
    <property type="term" value="F:phosphatidate phosphatase activity"/>
    <property type="evidence" value="ECO:0007669"/>
    <property type="project" value="InterPro"/>
</dbReference>
<accession>A0A418XY01</accession>
<keyword evidence="3" id="KW-1185">Reference proteome</keyword>
<evidence type="ECO:0000313" key="2">
    <source>
        <dbReference type="EMBL" id="RJG17868.1"/>
    </source>
</evidence>
<evidence type="ECO:0000259" key="1">
    <source>
        <dbReference type="Pfam" id="PF09949"/>
    </source>
</evidence>
<dbReference type="Pfam" id="PF09949">
    <property type="entry name" value="APP1_cat"/>
    <property type="match status" value="1"/>
</dbReference>
<reference evidence="2 3" key="1">
    <citation type="submission" date="2018-09" db="EMBL/GenBank/DDBJ databases">
        <authorList>
            <person name="Zhu H."/>
        </authorList>
    </citation>
    <scope>NUCLEOTIDE SEQUENCE [LARGE SCALE GENOMIC DNA]</scope>
    <source>
        <strain evidence="2 3">K1S02-61</strain>
    </source>
</reference>
<name>A0A418XY01_9BURK</name>
<feature type="domain" description="Phosphatidate phosphatase APP1 catalytic" evidence="1">
    <location>
        <begin position="157"/>
        <end position="311"/>
    </location>
</feature>
<evidence type="ECO:0000313" key="3">
    <source>
        <dbReference type="Proteomes" id="UP000284006"/>
    </source>
</evidence>
<organism evidence="2 3">
    <name type="scientific">Massilia cavernae</name>
    <dbReference type="NCBI Taxonomy" id="2320864"/>
    <lineage>
        <taxon>Bacteria</taxon>
        <taxon>Pseudomonadati</taxon>
        <taxon>Pseudomonadota</taxon>
        <taxon>Betaproteobacteria</taxon>
        <taxon>Burkholderiales</taxon>
        <taxon>Oxalobacteraceae</taxon>
        <taxon>Telluria group</taxon>
        <taxon>Massilia</taxon>
    </lineage>
</organism>
<dbReference type="InterPro" id="IPR052935">
    <property type="entry name" value="Mg2+_PAP"/>
</dbReference>
<protein>
    <submittedName>
        <fullName evidence="2">DUF2183 domain-containing protein</fullName>
    </submittedName>
</protein>